<evidence type="ECO:0000313" key="1">
    <source>
        <dbReference type="EMBL" id="CUX95863.1"/>
    </source>
</evidence>
<sequence length="170" mass="19770">MCYLDHKNIDFSTKNTKMSLSQIQQRGIMLLNLNHIVKKLLPVPLRFWCRVANIHQSVMVLEIANASWKLRFLYEQHQLLYSLKNNIIPSLSSINIKINPDMDKKKELNSIKNKKRNCIITNTFLEKKRRLSVKSATYISNVALTLSKGKLKNTLERLVQLSIENTNSVF</sequence>
<dbReference type="Pfam" id="PF05258">
    <property type="entry name" value="DciA"/>
    <property type="match status" value="1"/>
</dbReference>
<keyword evidence="2" id="KW-1185">Reference proteome</keyword>
<dbReference type="Proteomes" id="UP000095697">
    <property type="component" value="Chromosome I"/>
</dbReference>
<dbReference type="EMBL" id="LN999831">
    <property type="protein sequence ID" value="CUX95863.1"/>
    <property type="molecule type" value="Genomic_DNA"/>
</dbReference>
<dbReference type="KEGG" id="cmik:PMARG_ME00188"/>
<protein>
    <recommendedName>
        <fullName evidence="3">Zn-ribbon-containing, possibly RNA-binding protein and truncated derivatives</fullName>
    </recommendedName>
</protein>
<proteinExistence type="predicted"/>
<dbReference type="OrthoDB" id="5767011at2"/>
<dbReference type="STRING" id="1778264.PMARG_ME00188"/>
<gene>
    <name evidence="1" type="ORF">PMARG_ME00188</name>
</gene>
<evidence type="ECO:0008006" key="3">
    <source>
        <dbReference type="Google" id="ProtNLM"/>
    </source>
</evidence>
<organism evidence="1 2">
    <name type="scientific">Candidatus Mikella endobia</name>
    <dbReference type="NCBI Taxonomy" id="1778264"/>
    <lineage>
        <taxon>Bacteria</taxon>
        <taxon>Pseudomonadati</taxon>
        <taxon>Pseudomonadota</taxon>
        <taxon>Gammaproteobacteria</taxon>
        <taxon>Enterobacterales</taxon>
        <taxon>Enterobacteriaceae</taxon>
        <taxon>Candidatus Mikella</taxon>
    </lineage>
</organism>
<name>A0A143WQ97_9ENTR</name>
<evidence type="ECO:0000313" key="2">
    <source>
        <dbReference type="Proteomes" id="UP000095697"/>
    </source>
</evidence>
<accession>A0A143WQ97</accession>
<dbReference type="AlphaFoldDB" id="A0A143WQ97"/>
<reference evidence="2" key="1">
    <citation type="submission" date="2016-01" db="EMBL/GenBank/DDBJ databases">
        <authorList>
            <person name="Husnik F."/>
        </authorList>
    </citation>
    <scope>NUCLEOTIDE SEQUENCE [LARGE SCALE GENOMIC DNA]</scope>
</reference>
<dbReference type="InterPro" id="IPR007922">
    <property type="entry name" value="DciA-like"/>
</dbReference>